<keyword evidence="3" id="KW-1003">Cell membrane</keyword>
<dbReference type="InterPro" id="IPR003593">
    <property type="entry name" value="AAA+_ATPase"/>
</dbReference>
<comment type="subcellular location">
    <subcellularLocation>
        <location evidence="1">Cell membrane</location>
        <topology evidence="1">Multi-pass membrane protein</topology>
    </subcellularLocation>
</comment>
<gene>
    <name evidence="12" type="ORF">ENV67_07380</name>
</gene>
<dbReference type="GO" id="GO:0005524">
    <property type="term" value="F:ATP binding"/>
    <property type="evidence" value="ECO:0007669"/>
    <property type="project" value="UniProtKB-KW"/>
</dbReference>
<dbReference type="PANTHER" id="PTHR43394:SF1">
    <property type="entry name" value="ATP-BINDING CASSETTE SUB-FAMILY B MEMBER 10, MITOCHONDRIAL"/>
    <property type="match status" value="1"/>
</dbReference>
<evidence type="ECO:0000256" key="2">
    <source>
        <dbReference type="ARBA" id="ARBA00022448"/>
    </source>
</evidence>
<evidence type="ECO:0000256" key="1">
    <source>
        <dbReference type="ARBA" id="ARBA00004651"/>
    </source>
</evidence>
<evidence type="ECO:0000256" key="3">
    <source>
        <dbReference type="ARBA" id="ARBA00022475"/>
    </source>
</evidence>
<evidence type="ECO:0000256" key="9">
    <source>
        <dbReference type="SAM" id="Phobius"/>
    </source>
</evidence>
<dbReference type="PANTHER" id="PTHR43394">
    <property type="entry name" value="ATP-DEPENDENT PERMEASE MDL1, MITOCHONDRIAL"/>
    <property type="match status" value="1"/>
</dbReference>
<dbReference type="PROSITE" id="PS50929">
    <property type="entry name" value="ABC_TM1F"/>
    <property type="match status" value="1"/>
</dbReference>
<proteinExistence type="predicted"/>
<dbReference type="InterPro" id="IPR027417">
    <property type="entry name" value="P-loop_NTPase"/>
</dbReference>
<dbReference type="InterPro" id="IPR039421">
    <property type="entry name" value="Type_1_exporter"/>
</dbReference>
<evidence type="ECO:0000256" key="7">
    <source>
        <dbReference type="ARBA" id="ARBA00022989"/>
    </source>
</evidence>
<accession>A0A7C4Y6N5</accession>
<dbReference type="EMBL" id="DTHG01000091">
    <property type="protein sequence ID" value="HGW92343.1"/>
    <property type="molecule type" value="Genomic_DNA"/>
</dbReference>
<dbReference type="Gene3D" id="1.20.1560.10">
    <property type="entry name" value="ABC transporter type 1, transmembrane domain"/>
    <property type="match status" value="1"/>
</dbReference>
<sequence length="558" mass="64071">MKFENTTFKTIRRFLRFLRPYWYKGLFAFLFMLLSVCLQLPMPFLTKFLIDNVIGTKSFRLLNIIGFVLIGVLFLQAFSIFIQRYLLSTFRGKVVFDLRMALFNHTERLRVSFFHNTETGYLMSRLNDDVNSIQGLLADTIVSFIQNILTFIVGICATLYLHPKLAIISFLILPFYALSIWVFNKRIRRMSYEVRESFAKVNKDLQELLSGIMVIKAFTGERYGSLRFIRSLKEGIRKSVRFDILGTIFSITSIIISSAGPIVLIWYGCSEIMRGRLSVGGLIAFNSFLRYLFGPTQALMDINLSIQSSLVSVRRIFEILDKEVEEKDKGIELKDIKGEIEFKDVSFSYNDKPVLRNISFKVEPCEKIGIVGETGVGKSTIASLLLRFYEPLRGRIMIDGIDIREIKIGSLRGNIGYVSQDIFLFSDTIRENIRFGRRDAGDEEIEEAVRIAGLDRLIKRLPKGYDTEIGERGVRLSGGERQRIALARAILKDPKILILDEATSNLDRKTEGMILRRMKEISNDKTLIIIAHRLSTIRDVDRVIRLEKGRIVYSGKNK</sequence>
<feature type="transmembrane region" description="Helical" evidence="9">
    <location>
        <begin position="242"/>
        <end position="267"/>
    </location>
</feature>
<evidence type="ECO:0000256" key="8">
    <source>
        <dbReference type="ARBA" id="ARBA00023136"/>
    </source>
</evidence>
<dbReference type="InterPro" id="IPR003439">
    <property type="entry name" value="ABC_transporter-like_ATP-bd"/>
</dbReference>
<dbReference type="CDD" id="cd07346">
    <property type="entry name" value="ABC_6TM_exporters"/>
    <property type="match status" value="1"/>
</dbReference>
<keyword evidence="2" id="KW-0813">Transport</keyword>
<dbReference type="FunFam" id="3.40.50.300:FF:000299">
    <property type="entry name" value="ABC transporter ATP-binding protein/permease"/>
    <property type="match status" value="1"/>
</dbReference>
<dbReference type="InterPro" id="IPR036640">
    <property type="entry name" value="ABC1_TM_sf"/>
</dbReference>
<protein>
    <submittedName>
        <fullName evidence="12">ABC transporter ATP-binding protein</fullName>
    </submittedName>
</protein>
<feature type="transmembrane region" description="Helical" evidence="9">
    <location>
        <begin position="21"/>
        <end position="41"/>
    </location>
</feature>
<keyword evidence="4 9" id="KW-0812">Transmembrane</keyword>
<keyword evidence="6 12" id="KW-0067">ATP-binding</keyword>
<evidence type="ECO:0000256" key="5">
    <source>
        <dbReference type="ARBA" id="ARBA00022741"/>
    </source>
</evidence>
<dbReference type="Pfam" id="PF00005">
    <property type="entry name" value="ABC_tran"/>
    <property type="match status" value="1"/>
</dbReference>
<dbReference type="PROSITE" id="PS00211">
    <property type="entry name" value="ABC_TRANSPORTER_1"/>
    <property type="match status" value="1"/>
</dbReference>
<evidence type="ECO:0000259" key="11">
    <source>
        <dbReference type="PROSITE" id="PS50929"/>
    </source>
</evidence>
<evidence type="ECO:0000256" key="6">
    <source>
        <dbReference type="ARBA" id="ARBA00022840"/>
    </source>
</evidence>
<evidence type="ECO:0000259" key="10">
    <source>
        <dbReference type="PROSITE" id="PS50893"/>
    </source>
</evidence>
<keyword evidence="7 9" id="KW-1133">Transmembrane helix</keyword>
<evidence type="ECO:0000313" key="12">
    <source>
        <dbReference type="EMBL" id="HGW92343.1"/>
    </source>
</evidence>
<dbReference type="PROSITE" id="PS50893">
    <property type="entry name" value="ABC_TRANSPORTER_2"/>
    <property type="match status" value="1"/>
</dbReference>
<evidence type="ECO:0000256" key="4">
    <source>
        <dbReference type="ARBA" id="ARBA00022692"/>
    </source>
</evidence>
<keyword evidence="5" id="KW-0547">Nucleotide-binding</keyword>
<feature type="domain" description="ABC transporter" evidence="10">
    <location>
        <begin position="340"/>
        <end position="558"/>
    </location>
</feature>
<feature type="domain" description="ABC transmembrane type-1" evidence="11">
    <location>
        <begin position="26"/>
        <end position="308"/>
    </location>
</feature>
<dbReference type="InterPro" id="IPR017871">
    <property type="entry name" value="ABC_transporter-like_CS"/>
</dbReference>
<dbReference type="SUPFAM" id="SSF90123">
    <property type="entry name" value="ABC transporter transmembrane region"/>
    <property type="match status" value="1"/>
</dbReference>
<dbReference type="AlphaFoldDB" id="A0A7C4Y6N5"/>
<dbReference type="Pfam" id="PF00664">
    <property type="entry name" value="ABC_membrane"/>
    <property type="match status" value="1"/>
</dbReference>
<dbReference type="GO" id="GO:0015421">
    <property type="term" value="F:ABC-type oligopeptide transporter activity"/>
    <property type="evidence" value="ECO:0007669"/>
    <property type="project" value="TreeGrafter"/>
</dbReference>
<organism evidence="12">
    <name type="scientific">candidate division WOR-3 bacterium</name>
    <dbReference type="NCBI Taxonomy" id="2052148"/>
    <lineage>
        <taxon>Bacteria</taxon>
        <taxon>Bacteria division WOR-3</taxon>
    </lineage>
</organism>
<feature type="transmembrane region" description="Helical" evidence="9">
    <location>
        <begin position="61"/>
        <end position="82"/>
    </location>
</feature>
<reference evidence="12" key="1">
    <citation type="journal article" date="2020" name="mSystems">
        <title>Genome- and Community-Level Interaction Insights into Carbon Utilization and Element Cycling Functions of Hydrothermarchaeota in Hydrothermal Sediment.</title>
        <authorList>
            <person name="Zhou Z."/>
            <person name="Liu Y."/>
            <person name="Xu W."/>
            <person name="Pan J."/>
            <person name="Luo Z.H."/>
            <person name="Li M."/>
        </authorList>
    </citation>
    <scope>NUCLEOTIDE SEQUENCE [LARGE SCALE GENOMIC DNA]</scope>
    <source>
        <strain evidence="12">SpSt-780</strain>
    </source>
</reference>
<dbReference type="SMART" id="SM00382">
    <property type="entry name" value="AAA"/>
    <property type="match status" value="1"/>
</dbReference>
<dbReference type="GO" id="GO:0016887">
    <property type="term" value="F:ATP hydrolysis activity"/>
    <property type="evidence" value="ECO:0007669"/>
    <property type="project" value="InterPro"/>
</dbReference>
<dbReference type="Gene3D" id="3.40.50.300">
    <property type="entry name" value="P-loop containing nucleotide triphosphate hydrolases"/>
    <property type="match status" value="1"/>
</dbReference>
<dbReference type="GO" id="GO:0005886">
    <property type="term" value="C:plasma membrane"/>
    <property type="evidence" value="ECO:0007669"/>
    <property type="project" value="UniProtKB-SubCell"/>
</dbReference>
<name>A0A7C4Y6N5_UNCW3</name>
<keyword evidence="8 9" id="KW-0472">Membrane</keyword>
<feature type="transmembrane region" description="Helical" evidence="9">
    <location>
        <begin position="166"/>
        <end position="183"/>
    </location>
</feature>
<comment type="caution">
    <text evidence="12">The sequence shown here is derived from an EMBL/GenBank/DDBJ whole genome shotgun (WGS) entry which is preliminary data.</text>
</comment>
<feature type="transmembrane region" description="Helical" evidence="9">
    <location>
        <begin position="141"/>
        <end position="160"/>
    </location>
</feature>
<dbReference type="InterPro" id="IPR011527">
    <property type="entry name" value="ABC1_TM_dom"/>
</dbReference>
<dbReference type="SUPFAM" id="SSF52540">
    <property type="entry name" value="P-loop containing nucleoside triphosphate hydrolases"/>
    <property type="match status" value="1"/>
</dbReference>